<proteinExistence type="predicted"/>
<dbReference type="Proteomes" id="UP000215896">
    <property type="component" value="Unassembled WGS sequence"/>
</dbReference>
<reference evidence="1 2" key="1">
    <citation type="submission" date="2017-07" db="EMBL/GenBank/DDBJ databases">
        <title>Draft whole genome sequences of clinical Proprionibacteriaceae strains.</title>
        <authorList>
            <person name="Bernier A.-M."/>
            <person name="Bernard K."/>
            <person name="Domingo M.-C."/>
        </authorList>
    </citation>
    <scope>NUCLEOTIDE SEQUENCE [LARGE SCALE GENOMIC DNA]</scope>
    <source>
        <strain evidence="1 2">NML 030167</strain>
    </source>
</reference>
<evidence type="ECO:0000313" key="1">
    <source>
        <dbReference type="EMBL" id="OYO10735.1"/>
    </source>
</evidence>
<dbReference type="OrthoDB" id="5149370at2"/>
<organism evidence="1 2">
    <name type="scientific">Enemella evansiae</name>
    <dbReference type="NCBI Taxonomy" id="2016499"/>
    <lineage>
        <taxon>Bacteria</taxon>
        <taxon>Bacillati</taxon>
        <taxon>Actinomycetota</taxon>
        <taxon>Actinomycetes</taxon>
        <taxon>Propionibacteriales</taxon>
        <taxon>Propionibacteriaceae</taxon>
        <taxon>Enemella</taxon>
    </lineage>
</organism>
<dbReference type="AlphaFoldDB" id="A0A255G4D1"/>
<sequence length="92" mass="9589">MGLFEDKQNATVDGRPVRVVGKTGPVHSSWTLHEADEVLDEKKADSSPITLTGTLSTGTPVSAEVAQGTFGPTTVRISANGETVAEFDGFVA</sequence>
<comment type="caution">
    <text evidence="1">The sequence shown here is derived from an EMBL/GenBank/DDBJ whole genome shotgun (WGS) entry which is preliminary data.</text>
</comment>
<name>A0A255G4D1_9ACTN</name>
<gene>
    <name evidence="1" type="ORF">CGZ94_17315</name>
</gene>
<keyword evidence="2" id="KW-1185">Reference proteome</keyword>
<accession>A0A255G4D1</accession>
<dbReference type="EMBL" id="NMVO01000016">
    <property type="protein sequence ID" value="OYO10735.1"/>
    <property type="molecule type" value="Genomic_DNA"/>
</dbReference>
<dbReference type="RefSeq" id="WP_094406377.1">
    <property type="nucleotide sequence ID" value="NZ_NMVO01000016.1"/>
</dbReference>
<protein>
    <submittedName>
        <fullName evidence="1">Uncharacterized protein</fullName>
    </submittedName>
</protein>
<evidence type="ECO:0000313" key="2">
    <source>
        <dbReference type="Proteomes" id="UP000215896"/>
    </source>
</evidence>